<reference evidence="1" key="1">
    <citation type="submission" date="2019-08" db="EMBL/GenBank/DDBJ databases">
        <authorList>
            <person name="Kucharzyk K."/>
            <person name="Murdoch R.W."/>
            <person name="Higgins S."/>
            <person name="Loffler F."/>
        </authorList>
    </citation>
    <scope>NUCLEOTIDE SEQUENCE</scope>
</reference>
<name>A0A645CT72_9ZZZZ</name>
<organism evidence="1">
    <name type="scientific">bioreactor metagenome</name>
    <dbReference type="NCBI Taxonomy" id="1076179"/>
    <lineage>
        <taxon>unclassified sequences</taxon>
        <taxon>metagenomes</taxon>
        <taxon>ecological metagenomes</taxon>
    </lineage>
</organism>
<gene>
    <name evidence="1" type="ORF">SDC9_127179</name>
</gene>
<protein>
    <submittedName>
        <fullName evidence="1">Uncharacterized protein</fullName>
    </submittedName>
</protein>
<sequence length="180" mass="19964">MFGGSPIRVAVPPIFEAIASEIRRGTGLNFIISARERIIGLMSNTVVTLSSTPERTAVVKVMAKTVISQLPLVILRLLMAIYWKIPVFERTPTTIIIPINRPIVLKSIKRTATSAGRSCVTMRKAAPRRAATLLESFPVPIIAKIVINIPNVIQAWICIFHHRLLTNFSLYNYSGMATRV</sequence>
<evidence type="ECO:0000313" key="1">
    <source>
        <dbReference type="EMBL" id="MPM80133.1"/>
    </source>
</evidence>
<accession>A0A645CT72</accession>
<comment type="caution">
    <text evidence="1">The sequence shown here is derived from an EMBL/GenBank/DDBJ whole genome shotgun (WGS) entry which is preliminary data.</text>
</comment>
<dbReference type="AntiFam" id="ANF00218">
    <property type="entry name" value="Shadow ORF (opposite Oca2)"/>
</dbReference>
<dbReference type="AlphaFoldDB" id="A0A645CT72"/>
<proteinExistence type="predicted"/>
<dbReference type="EMBL" id="VSSQ01029841">
    <property type="protein sequence ID" value="MPM80133.1"/>
    <property type="molecule type" value="Genomic_DNA"/>
</dbReference>